<proteinExistence type="predicted"/>
<evidence type="ECO:0000313" key="1">
    <source>
        <dbReference type="EMBL" id="KAH9426995.1"/>
    </source>
</evidence>
<name>A0ABQ8JWK5_DERPT</name>
<gene>
    <name evidence="1" type="ORF">DERP_011665</name>
</gene>
<dbReference type="EMBL" id="NJHN03000007">
    <property type="protein sequence ID" value="KAH9426995.1"/>
    <property type="molecule type" value="Genomic_DNA"/>
</dbReference>
<comment type="caution">
    <text evidence="1">The sequence shown here is derived from an EMBL/GenBank/DDBJ whole genome shotgun (WGS) entry which is preliminary data.</text>
</comment>
<dbReference type="Proteomes" id="UP000887458">
    <property type="component" value="Unassembled WGS sequence"/>
</dbReference>
<sequence length="109" mass="12542">MSTAVTMNIDHPMATNSLLINNNQQLQKQQQQSINRINLVQQSFPEWQRNSESSTTKSTTTWNCCLWMAKTNMVVHFGNPNCQCFLEFTDLPLPIVNSIHQSVVFNNNR</sequence>
<accession>A0ABQ8JWK5</accession>
<keyword evidence="2" id="KW-1185">Reference proteome</keyword>
<protein>
    <submittedName>
        <fullName evidence="1">Uncharacterized protein</fullName>
    </submittedName>
</protein>
<evidence type="ECO:0000313" key="2">
    <source>
        <dbReference type="Proteomes" id="UP000887458"/>
    </source>
</evidence>
<reference evidence="1 2" key="1">
    <citation type="journal article" date="2018" name="J. Allergy Clin. Immunol.">
        <title>High-quality assembly of Dermatophagoides pteronyssinus genome and transcriptome reveals a wide range of novel allergens.</title>
        <authorList>
            <person name="Liu X.Y."/>
            <person name="Yang K.Y."/>
            <person name="Wang M.Q."/>
            <person name="Kwok J.S."/>
            <person name="Zeng X."/>
            <person name="Yang Z."/>
            <person name="Xiao X.J."/>
            <person name="Lau C.P."/>
            <person name="Li Y."/>
            <person name="Huang Z.M."/>
            <person name="Ba J.G."/>
            <person name="Yim A.K."/>
            <person name="Ouyang C.Y."/>
            <person name="Ngai S.M."/>
            <person name="Chan T.F."/>
            <person name="Leung E.L."/>
            <person name="Liu L."/>
            <person name="Liu Z.G."/>
            <person name="Tsui S.K."/>
        </authorList>
    </citation>
    <scope>NUCLEOTIDE SEQUENCE [LARGE SCALE GENOMIC DNA]</scope>
    <source>
        <strain evidence="1">Derp</strain>
    </source>
</reference>
<organism evidence="1 2">
    <name type="scientific">Dermatophagoides pteronyssinus</name>
    <name type="common">European house dust mite</name>
    <dbReference type="NCBI Taxonomy" id="6956"/>
    <lineage>
        <taxon>Eukaryota</taxon>
        <taxon>Metazoa</taxon>
        <taxon>Ecdysozoa</taxon>
        <taxon>Arthropoda</taxon>
        <taxon>Chelicerata</taxon>
        <taxon>Arachnida</taxon>
        <taxon>Acari</taxon>
        <taxon>Acariformes</taxon>
        <taxon>Sarcoptiformes</taxon>
        <taxon>Astigmata</taxon>
        <taxon>Psoroptidia</taxon>
        <taxon>Analgoidea</taxon>
        <taxon>Pyroglyphidae</taxon>
        <taxon>Dermatophagoidinae</taxon>
        <taxon>Dermatophagoides</taxon>
    </lineage>
</organism>
<reference evidence="1 2" key="2">
    <citation type="journal article" date="2022" name="Mol. Biol. Evol.">
        <title>Comparative Genomics Reveals Insights into the Divergent Evolution of Astigmatic Mites and Household Pest Adaptations.</title>
        <authorList>
            <person name="Xiong Q."/>
            <person name="Wan A.T."/>
            <person name="Liu X."/>
            <person name="Fung C.S."/>
            <person name="Xiao X."/>
            <person name="Malainual N."/>
            <person name="Hou J."/>
            <person name="Wang L."/>
            <person name="Wang M."/>
            <person name="Yang K.Y."/>
            <person name="Cui Y."/>
            <person name="Leung E.L."/>
            <person name="Nong W."/>
            <person name="Shin S.K."/>
            <person name="Au S.W."/>
            <person name="Jeong K.Y."/>
            <person name="Chew F.T."/>
            <person name="Hui J.H."/>
            <person name="Leung T.F."/>
            <person name="Tungtrongchitr A."/>
            <person name="Zhong N."/>
            <person name="Liu Z."/>
            <person name="Tsui S.K."/>
        </authorList>
    </citation>
    <scope>NUCLEOTIDE SEQUENCE [LARGE SCALE GENOMIC DNA]</scope>
    <source>
        <strain evidence="1">Derp</strain>
    </source>
</reference>